<reference evidence="2 3" key="1">
    <citation type="submission" date="2019-07" db="EMBL/GenBank/DDBJ databases">
        <title>Genomics analysis of Aphanomyces spp. identifies a new class of oomycete effector associated with host adaptation.</title>
        <authorList>
            <person name="Gaulin E."/>
        </authorList>
    </citation>
    <scope>NUCLEOTIDE SEQUENCE [LARGE SCALE GENOMIC DNA]</scope>
    <source>
        <strain evidence="2 3">ATCC 201684</strain>
    </source>
</reference>
<dbReference type="EMBL" id="VJMJ01000098">
    <property type="protein sequence ID" value="KAF0735412.1"/>
    <property type="molecule type" value="Genomic_DNA"/>
</dbReference>
<gene>
    <name evidence="2" type="ORF">Ae201684_008102</name>
</gene>
<dbReference type="Proteomes" id="UP000481153">
    <property type="component" value="Unassembled WGS sequence"/>
</dbReference>
<evidence type="ECO:0000256" key="1">
    <source>
        <dbReference type="SAM" id="MobiDB-lite"/>
    </source>
</evidence>
<evidence type="ECO:0000313" key="3">
    <source>
        <dbReference type="Proteomes" id="UP000481153"/>
    </source>
</evidence>
<protein>
    <submittedName>
        <fullName evidence="2">Uncharacterized protein</fullName>
    </submittedName>
</protein>
<sequence length="114" mass="12703">MQRPVYQASNPDGQSRPRFPNRPSEVEATLSTVLGQQDTHTLVPHAVDMPHHPRWFHDPPSPPYPSSLSTKRSTCSADLAKLQASPLSLRDLPPIQVLVLALKSDDRTFKRSLS</sequence>
<comment type="caution">
    <text evidence="2">The sequence shown here is derived from an EMBL/GenBank/DDBJ whole genome shotgun (WGS) entry which is preliminary data.</text>
</comment>
<feature type="region of interest" description="Disordered" evidence="1">
    <location>
        <begin position="1"/>
        <end position="27"/>
    </location>
</feature>
<dbReference type="AlphaFoldDB" id="A0A6G0X679"/>
<organism evidence="2 3">
    <name type="scientific">Aphanomyces euteiches</name>
    <dbReference type="NCBI Taxonomy" id="100861"/>
    <lineage>
        <taxon>Eukaryota</taxon>
        <taxon>Sar</taxon>
        <taxon>Stramenopiles</taxon>
        <taxon>Oomycota</taxon>
        <taxon>Saprolegniomycetes</taxon>
        <taxon>Saprolegniales</taxon>
        <taxon>Verrucalvaceae</taxon>
        <taxon>Aphanomyces</taxon>
    </lineage>
</organism>
<evidence type="ECO:0000313" key="2">
    <source>
        <dbReference type="EMBL" id="KAF0735412.1"/>
    </source>
</evidence>
<name>A0A6G0X679_9STRA</name>
<accession>A0A6G0X679</accession>
<feature type="region of interest" description="Disordered" evidence="1">
    <location>
        <begin position="51"/>
        <end position="71"/>
    </location>
</feature>
<keyword evidence="3" id="KW-1185">Reference proteome</keyword>
<proteinExistence type="predicted"/>